<dbReference type="Pfam" id="PF00023">
    <property type="entry name" value="Ank"/>
    <property type="match status" value="1"/>
</dbReference>
<evidence type="ECO:0000313" key="11">
    <source>
        <dbReference type="Proteomes" id="UP000054359"/>
    </source>
</evidence>
<dbReference type="InterPro" id="IPR036770">
    <property type="entry name" value="Ankyrin_rpt-contain_sf"/>
</dbReference>
<keyword evidence="4" id="KW-0528">Neurotoxin</keyword>
<name>A0A087TLR2_STEMI</name>
<dbReference type="Proteomes" id="UP000054359">
    <property type="component" value="Unassembled WGS sequence"/>
</dbReference>
<feature type="non-terminal residue" evidence="10">
    <location>
        <position position="382"/>
    </location>
</feature>
<keyword evidence="8" id="KW-0472">Membrane</keyword>
<feature type="repeat" description="ANK" evidence="9">
    <location>
        <begin position="188"/>
        <end position="216"/>
    </location>
</feature>
<dbReference type="PROSITE" id="PS50297">
    <property type="entry name" value="ANK_REP_REGION"/>
    <property type="match status" value="3"/>
</dbReference>
<organism evidence="10 11">
    <name type="scientific">Stegodyphus mimosarum</name>
    <name type="common">African social velvet spider</name>
    <dbReference type="NCBI Taxonomy" id="407821"/>
    <lineage>
        <taxon>Eukaryota</taxon>
        <taxon>Metazoa</taxon>
        <taxon>Ecdysozoa</taxon>
        <taxon>Arthropoda</taxon>
        <taxon>Chelicerata</taxon>
        <taxon>Arachnida</taxon>
        <taxon>Araneae</taxon>
        <taxon>Araneomorphae</taxon>
        <taxon>Entelegynae</taxon>
        <taxon>Eresoidea</taxon>
        <taxon>Eresidae</taxon>
        <taxon>Stegodyphus</taxon>
    </lineage>
</organism>
<protein>
    <submittedName>
        <fullName evidence="10">Putative ankyrin repeat protein</fullName>
    </submittedName>
</protein>
<evidence type="ECO:0000256" key="3">
    <source>
        <dbReference type="ARBA" id="ARBA00022537"/>
    </source>
</evidence>
<dbReference type="GO" id="GO:0044231">
    <property type="term" value="C:host cell presynaptic membrane"/>
    <property type="evidence" value="ECO:0007669"/>
    <property type="project" value="UniProtKB-KW"/>
</dbReference>
<comment type="subcellular location">
    <subcellularLocation>
        <location evidence="1">Target cell membrane</location>
    </subcellularLocation>
</comment>
<sequence>MDDVGYTPMHLCAERGFCNVIRILLQYNARVDFSKVLEGDTSYGVPPRASQADEPLRLALKNGYYKAAELLLKHGANPNTEYYLGHEINFLNPLDLEAVDLLLQYGAHPNARDRQGMTLLMKACCNPEALDTVKLLVAYGADVNAMTNEDQRSPLHYAVLSGNLNTVEYLVENGASVKLPPDYAKPPPLFFAVLKADYYMMKYLIDAGADVNQGSSVVGSALHIALSELAENKVSIVKFLLENGANPNAILMTSRGPILKPPLGEYFAAISHPNINIVRMLLKYGARVVLLGQRQHPLGILQSIHHIDCRESDRVLELIASAAEAFCISLIDRSVLLSNRHKLVLLQRALVPFTLKHSSRICIRNILGWGPQFIVAVHSLPL</sequence>
<keyword evidence="7 9" id="KW-0040">ANK repeat</keyword>
<evidence type="ECO:0000256" key="9">
    <source>
        <dbReference type="PROSITE-ProRule" id="PRU00023"/>
    </source>
</evidence>
<keyword evidence="8" id="KW-1053">Target membrane</keyword>
<dbReference type="SUPFAM" id="SSF48403">
    <property type="entry name" value="Ankyrin repeat"/>
    <property type="match status" value="1"/>
</dbReference>
<dbReference type="PRINTS" id="PR01415">
    <property type="entry name" value="ANKYRIN"/>
</dbReference>
<evidence type="ECO:0000256" key="4">
    <source>
        <dbReference type="ARBA" id="ARBA00022699"/>
    </source>
</evidence>
<reference evidence="10 11" key="1">
    <citation type="submission" date="2013-11" db="EMBL/GenBank/DDBJ databases">
        <title>Genome sequencing of Stegodyphus mimosarum.</title>
        <authorList>
            <person name="Bechsgaard J."/>
        </authorList>
    </citation>
    <scope>NUCLEOTIDE SEQUENCE [LARGE SCALE GENOMIC DNA]</scope>
</reference>
<feature type="repeat" description="ANK" evidence="9">
    <location>
        <begin position="150"/>
        <end position="182"/>
    </location>
</feature>
<evidence type="ECO:0000256" key="8">
    <source>
        <dbReference type="ARBA" id="ARBA00023298"/>
    </source>
</evidence>
<dbReference type="PROSITE" id="PS50088">
    <property type="entry name" value="ANK_REPEAT"/>
    <property type="match status" value="5"/>
</dbReference>
<dbReference type="Pfam" id="PF12796">
    <property type="entry name" value="Ank_2"/>
    <property type="match status" value="2"/>
</dbReference>
<keyword evidence="11" id="KW-1185">Reference proteome</keyword>
<dbReference type="InterPro" id="IPR002110">
    <property type="entry name" value="Ankyrin_rpt"/>
</dbReference>
<evidence type="ECO:0000256" key="7">
    <source>
        <dbReference type="ARBA" id="ARBA00023043"/>
    </source>
</evidence>
<dbReference type="PANTHER" id="PTHR24166:SF48">
    <property type="entry name" value="PROTEIN VAPYRIN"/>
    <property type="match status" value="1"/>
</dbReference>
<dbReference type="InterPro" id="IPR050889">
    <property type="entry name" value="Dendritic_Spine_Reg/Scaffold"/>
</dbReference>
<feature type="repeat" description="ANK" evidence="9">
    <location>
        <begin position="4"/>
        <end position="36"/>
    </location>
</feature>
<keyword evidence="5" id="KW-0677">Repeat</keyword>
<accession>A0A087TLR2</accession>
<dbReference type="EMBL" id="KK115790">
    <property type="protein sequence ID" value="KFM66051.1"/>
    <property type="molecule type" value="Genomic_DNA"/>
</dbReference>
<keyword evidence="3" id="KW-1052">Target cell membrane</keyword>
<dbReference type="OrthoDB" id="7464126at2759"/>
<dbReference type="AlphaFoldDB" id="A0A087TLR2"/>
<dbReference type="SMART" id="SM00248">
    <property type="entry name" value="ANK"/>
    <property type="match status" value="7"/>
</dbReference>
<dbReference type="GO" id="GO:0044218">
    <property type="term" value="C:other organism cell membrane"/>
    <property type="evidence" value="ECO:0007669"/>
    <property type="project" value="UniProtKB-KW"/>
</dbReference>
<evidence type="ECO:0000256" key="1">
    <source>
        <dbReference type="ARBA" id="ARBA00004175"/>
    </source>
</evidence>
<feature type="repeat" description="ANK" evidence="9">
    <location>
        <begin position="51"/>
        <end position="83"/>
    </location>
</feature>
<feature type="repeat" description="ANK" evidence="9">
    <location>
        <begin position="115"/>
        <end position="148"/>
    </location>
</feature>
<evidence type="ECO:0000256" key="5">
    <source>
        <dbReference type="ARBA" id="ARBA00022737"/>
    </source>
</evidence>
<evidence type="ECO:0000256" key="2">
    <source>
        <dbReference type="ARBA" id="ARBA00022483"/>
    </source>
</evidence>
<evidence type="ECO:0000313" key="10">
    <source>
        <dbReference type="EMBL" id="KFM66051.1"/>
    </source>
</evidence>
<dbReference type="Gene3D" id="1.25.40.20">
    <property type="entry name" value="Ankyrin repeat-containing domain"/>
    <property type="match status" value="3"/>
</dbReference>
<gene>
    <name evidence="10" type="ORF">X975_21580</name>
</gene>
<keyword evidence="2" id="KW-0268">Exocytosis</keyword>
<dbReference type="PANTHER" id="PTHR24166">
    <property type="entry name" value="ROLLING PEBBLES, ISOFORM B"/>
    <property type="match status" value="1"/>
</dbReference>
<dbReference type="STRING" id="407821.A0A087TLR2"/>
<proteinExistence type="predicted"/>
<keyword evidence="6" id="KW-0800">Toxin</keyword>
<dbReference type="GO" id="GO:0006887">
    <property type="term" value="P:exocytosis"/>
    <property type="evidence" value="ECO:0007669"/>
    <property type="project" value="UniProtKB-KW"/>
</dbReference>
<evidence type="ECO:0000256" key="6">
    <source>
        <dbReference type="ARBA" id="ARBA00023028"/>
    </source>
</evidence>
<keyword evidence="6" id="KW-0638">Presynaptic neurotoxin</keyword>
<dbReference type="OMA" id="GFCNVIR"/>